<reference evidence="3" key="1">
    <citation type="journal article" date="2019" name="Int. J. Syst. Evol. Microbiol.">
        <title>The Global Catalogue of Microorganisms (GCM) 10K type strain sequencing project: providing services to taxonomists for standard genome sequencing and annotation.</title>
        <authorList>
            <consortium name="The Broad Institute Genomics Platform"/>
            <consortium name="The Broad Institute Genome Sequencing Center for Infectious Disease"/>
            <person name="Wu L."/>
            <person name="Ma J."/>
        </authorList>
    </citation>
    <scope>NUCLEOTIDE SEQUENCE [LARGE SCALE GENOMIC DNA]</scope>
    <source>
        <strain evidence="3">JCM 17666</strain>
    </source>
</reference>
<gene>
    <name evidence="2" type="ORF">GCM10023144_21380</name>
</gene>
<evidence type="ECO:0000313" key="2">
    <source>
        <dbReference type="EMBL" id="GAA4331988.1"/>
    </source>
</evidence>
<dbReference type="CDD" id="cd00165">
    <property type="entry name" value="S4"/>
    <property type="match status" value="1"/>
</dbReference>
<organism evidence="2 3">
    <name type="scientific">Pigmentiphaga soli</name>
    <dbReference type="NCBI Taxonomy" id="1007095"/>
    <lineage>
        <taxon>Bacteria</taxon>
        <taxon>Pseudomonadati</taxon>
        <taxon>Pseudomonadota</taxon>
        <taxon>Betaproteobacteria</taxon>
        <taxon>Burkholderiales</taxon>
        <taxon>Alcaligenaceae</taxon>
        <taxon>Pigmentiphaga</taxon>
    </lineage>
</organism>
<dbReference type="EMBL" id="BAABFO010000008">
    <property type="protein sequence ID" value="GAA4331988.1"/>
    <property type="molecule type" value="Genomic_DNA"/>
</dbReference>
<accession>A0ABP8GZU0</accession>
<dbReference type="PROSITE" id="PS50889">
    <property type="entry name" value="S4"/>
    <property type="match status" value="1"/>
</dbReference>
<comment type="caution">
    <text evidence="2">The sequence shown here is derived from an EMBL/GenBank/DDBJ whole genome shotgun (WGS) entry which is preliminary data.</text>
</comment>
<evidence type="ECO:0000256" key="1">
    <source>
        <dbReference type="PROSITE-ProRule" id="PRU00182"/>
    </source>
</evidence>
<keyword evidence="3" id="KW-1185">Reference proteome</keyword>
<name>A0ABP8GZU0_9BURK</name>
<dbReference type="Proteomes" id="UP001501671">
    <property type="component" value="Unassembled WGS sequence"/>
</dbReference>
<dbReference type="Pfam" id="PF13275">
    <property type="entry name" value="S4_2"/>
    <property type="match status" value="1"/>
</dbReference>
<sequence length="79" mass="8113">MSRGRVPMQEISFPLSGPFIALCDLLKVTGVAGSGGAGKQMVADGLVRVDGAPESRKTCKIRAGQVVTVDGVRIKVTAG</sequence>
<evidence type="ECO:0000313" key="3">
    <source>
        <dbReference type="Proteomes" id="UP001501671"/>
    </source>
</evidence>
<dbReference type="Gene3D" id="3.10.290.10">
    <property type="entry name" value="RNA-binding S4 domain"/>
    <property type="match status" value="1"/>
</dbReference>
<protein>
    <submittedName>
        <fullName evidence="2">RNA-binding S4 domain-containing protein</fullName>
    </submittedName>
</protein>
<dbReference type="InterPro" id="IPR036986">
    <property type="entry name" value="S4_RNA-bd_sf"/>
</dbReference>
<dbReference type="SUPFAM" id="SSF55174">
    <property type="entry name" value="Alpha-L RNA-binding motif"/>
    <property type="match status" value="1"/>
</dbReference>
<proteinExistence type="predicted"/>
<keyword evidence="1" id="KW-0694">RNA-binding</keyword>